<dbReference type="OrthoDB" id="4927791at2759"/>
<evidence type="ECO:0000256" key="2">
    <source>
        <dbReference type="SAM" id="SignalP"/>
    </source>
</evidence>
<reference evidence="3 4" key="1">
    <citation type="journal article" date="2015" name="BMC Genomics">
        <title>Gene expression during zombie ant biting behavior reflects the complexity underlying fungal parasitic behavioral manipulation.</title>
        <authorList>
            <person name="de Bekker C."/>
            <person name="Ohm R.A."/>
            <person name="Loreto R.G."/>
            <person name="Sebastian A."/>
            <person name="Albert I."/>
            <person name="Merrow M."/>
            <person name="Brachmann A."/>
            <person name="Hughes D.P."/>
        </authorList>
    </citation>
    <scope>NUCLEOTIDE SEQUENCE [LARGE SCALE GENOMIC DNA]</scope>
    <source>
        <strain evidence="3 4">SC16a</strain>
    </source>
</reference>
<feature type="compositionally biased region" description="Low complexity" evidence="1">
    <location>
        <begin position="111"/>
        <end position="125"/>
    </location>
</feature>
<gene>
    <name evidence="3" type="ORF">XA68_12799</name>
</gene>
<keyword evidence="4" id="KW-1185">Reference proteome</keyword>
<feature type="chain" id="PRO_5012179766" evidence="2">
    <location>
        <begin position="21"/>
        <end position="195"/>
    </location>
</feature>
<name>A0A2A9PCT2_OPHUN</name>
<accession>A0A2A9PCT2</accession>
<feature type="region of interest" description="Disordered" evidence="1">
    <location>
        <begin position="106"/>
        <end position="125"/>
    </location>
</feature>
<sequence>MKSSPLWTMLILSTSGTVQALPTSTSPKPASSSYQSLSTEGMVFLFDTLTSRLPKSPEAETSTLTPIELSSKRIRPMAANIDLVCLEDKASLEGLESVLGKKISRLSHRPQSQASSSGSKKLSGQDVNSRVLKSCLKKQNGQYIPDNFDVYCAEREALHLAEARQQPKEAVLDEILSQRFNSTATAIVKGRYTAL</sequence>
<dbReference type="AlphaFoldDB" id="A0A2A9PCT2"/>
<evidence type="ECO:0000313" key="3">
    <source>
        <dbReference type="EMBL" id="PFH59108.1"/>
    </source>
</evidence>
<reference evidence="3 4" key="2">
    <citation type="journal article" date="2017" name="Sci. Rep.">
        <title>Ant-infecting Ophiocordyceps genomes reveal a high diversity of potential behavioral manipulation genes and a possible major role for enterotoxins.</title>
        <authorList>
            <person name="de Bekker C."/>
            <person name="Ohm R.A."/>
            <person name="Evans H.C."/>
            <person name="Brachmann A."/>
            <person name="Hughes D.P."/>
        </authorList>
    </citation>
    <scope>NUCLEOTIDE SEQUENCE [LARGE SCALE GENOMIC DNA]</scope>
    <source>
        <strain evidence="3 4">SC16a</strain>
    </source>
</reference>
<protein>
    <submittedName>
        <fullName evidence="3">Uncharacterized protein</fullName>
    </submittedName>
</protein>
<keyword evidence="2" id="KW-0732">Signal</keyword>
<feature type="signal peptide" evidence="2">
    <location>
        <begin position="1"/>
        <end position="20"/>
    </location>
</feature>
<dbReference type="EMBL" id="LAZP02000226">
    <property type="protein sequence ID" value="PFH59108.1"/>
    <property type="molecule type" value="Genomic_DNA"/>
</dbReference>
<evidence type="ECO:0000256" key="1">
    <source>
        <dbReference type="SAM" id="MobiDB-lite"/>
    </source>
</evidence>
<evidence type="ECO:0000313" key="4">
    <source>
        <dbReference type="Proteomes" id="UP000037136"/>
    </source>
</evidence>
<dbReference type="Proteomes" id="UP000037136">
    <property type="component" value="Unassembled WGS sequence"/>
</dbReference>
<proteinExistence type="predicted"/>
<organism evidence="3 4">
    <name type="scientific">Ophiocordyceps unilateralis</name>
    <name type="common">Zombie-ant fungus</name>
    <name type="synonym">Torrubia unilateralis</name>
    <dbReference type="NCBI Taxonomy" id="268505"/>
    <lineage>
        <taxon>Eukaryota</taxon>
        <taxon>Fungi</taxon>
        <taxon>Dikarya</taxon>
        <taxon>Ascomycota</taxon>
        <taxon>Pezizomycotina</taxon>
        <taxon>Sordariomycetes</taxon>
        <taxon>Hypocreomycetidae</taxon>
        <taxon>Hypocreales</taxon>
        <taxon>Ophiocordycipitaceae</taxon>
        <taxon>Ophiocordyceps</taxon>
    </lineage>
</organism>
<comment type="caution">
    <text evidence="3">The sequence shown here is derived from an EMBL/GenBank/DDBJ whole genome shotgun (WGS) entry which is preliminary data.</text>
</comment>